<dbReference type="InterPro" id="IPR002941">
    <property type="entry name" value="DNA_methylase_N4/N6"/>
</dbReference>
<comment type="caution">
    <text evidence="10">The sequence shown here is derived from an EMBL/GenBank/DDBJ whole genome shotgun (WGS) entry which is preliminary data.</text>
</comment>
<dbReference type="InterPro" id="IPR029063">
    <property type="entry name" value="SAM-dependent_MTases_sf"/>
</dbReference>
<evidence type="ECO:0000313" key="10">
    <source>
        <dbReference type="EMBL" id="GAW91239.1"/>
    </source>
</evidence>
<evidence type="ECO:0000256" key="4">
    <source>
        <dbReference type="ARBA" id="ARBA00022691"/>
    </source>
</evidence>
<dbReference type="SUPFAM" id="SSF53335">
    <property type="entry name" value="S-adenosyl-L-methionine-dependent methyltransferases"/>
    <property type="match status" value="2"/>
</dbReference>
<evidence type="ECO:0000313" key="11">
    <source>
        <dbReference type="Proteomes" id="UP000197032"/>
    </source>
</evidence>
<gene>
    <name evidence="10" type="ORF">KKC1_04010</name>
</gene>
<dbReference type="InterPro" id="IPR001091">
    <property type="entry name" value="RM_Methyltransferase"/>
</dbReference>
<name>A0A1Z5HNX4_9FIRM</name>
<dbReference type="PROSITE" id="PS00093">
    <property type="entry name" value="N4_MTASE"/>
    <property type="match status" value="1"/>
</dbReference>
<dbReference type="InterPro" id="IPR017985">
    <property type="entry name" value="MeTrfase_CN4_CS"/>
</dbReference>
<evidence type="ECO:0000256" key="7">
    <source>
        <dbReference type="ARBA" id="ARBA00049120"/>
    </source>
</evidence>
<evidence type="ECO:0000256" key="8">
    <source>
        <dbReference type="RuleBase" id="RU362026"/>
    </source>
</evidence>
<keyword evidence="11" id="KW-1185">Reference proteome</keyword>
<evidence type="ECO:0000256" key="1">
    <source>
        <dbReference type="ARBA" id="ARBA00010203"/>
    </source>
</evidence>
<accession>A0A1Z5HNX4</accession>
<comment type="similarity">
    <text evidence="1">Belongs to the N(4)/N(6)-methyltransferase family. N(4) subfamily.</text>
</comment>
<dbReference type="Pfam" id="PF01555">
    <property type="entry name" value="N6_N4_Mtase"/>
    <property type="match status" value="2"/>
</dbReference>
<dbReference type="Proteomes" id="UP000197032">
    <property type="component" value="Unassembled WGS sequence"/>
</dbReference>
<feature type="domain" description="DNA methylase N-4/N-6" evidence="9">
    <location>
        <begin position="138"/>
        <end position="271"/>
    </location>
</feature>
<dbReference type="GO" id="GO:0015667">
    <property type="term" value="F:site-specific DNA-methyltransferase (cytosine-N4-specific) activity"/>
    <property type="evidence" value="ECO:0007669"/>
    <property type="project" value="UniProtKB-EC"/>
</dbReference>
<evidence type="ECO:0000256" key="6">
    <source>
        <dbReference type="ARBA" id="ARBA00023125"/>
    </source>
</evidence>
<organism evidence="10 11">
    <name type="scientific">Calderihabitans maritimus</name>
    <dbReference type="NCBI Taxonomy" id="1246530"/>
    <lineage>
        <taxon>Bacteria</taxon>
        <taxon>Bacillati</taxon>
        <taxon>Bacillota</taxon>
        <taxon>Clostridia</taxon>
        <taxon>Neomoorellales</taxon>
        <taxon>Calderihabitantaceae</taxon>
        <taxon>Calderihabitans</taxon>
    </lineage>
</organism>
<keyword evidence="5" id="KW-0680">Restriction system</keyword>
<dbReference type="EC" id="2.1.1.-" evidence="8"/>
<dbReference type="EMBL" id="BDGJ01000010">
    <property type="protein sequence ID" value="GAW91239.1"/>
    <property type="molecule type" value="Genomic_DNA"/>
</dbReference>
<dbReference type="GO" id="GO:0009307">
    <property type="term" value="P:DNA restriction-modification system"/>
    <property type="evidence" value="ECO:0007669"/>
    <property type="project" value="UniProtKB-KW"/>
</dbReference>
<evidence type="ECO:0000259" key="9">
    <source>
        <dbReference type="Pfam" id="PF01555"/>
    </source>
</evidence>
<keyword evidence="6" id="KW-0238">DNA-binding</keyword>
<comment type="catalytic activity">
    <reaction evidence="7">
        <text>a 2'-deoxycytidine in DNA + S-adenosyl-L-methionine = an N(4)-methyl-2'-deoxycytidine in DNA + S-adenosyl-L-homocysteine + H(+)</text>
        <dbReference type="Rhea" id="RHEA:16857"/>
        <dbReference type="Rhea" id="RHEA-COMP:11369"/>
        <dbReference type="Rhea" id="RHEA-COMP:13674"/>
        <dbReference type="ChEBI" id="CHEBI:15378"/>
        <dbReference type="ChEBI" id="CHEBI:57856"/>
        <dbReference type="ChEBI" id="CHEBI:59789"/>
        <dbReference type="ChEBI" id="CHEBI:85452"/>
        <dbReference type="ChEBI" id="CHEBI:137933"/>
        <dbReference type="EC" id="2.1.1.113"/>
    </reaction>
</comment>
<reference evidence="11" key="1">
    <citation type="journal article" date="2017" name="Appl. Environ. Microbiol.">
        <title>Genomic analysis of Calderihabitans maritimus KKC1, a thermophilic hydrogenogenic carboxydotrophic bacterium isolated from marine sediment.</title>
        <authorList>
            <person name="Omae K."/>
            <person name="Yoneda Y."/>
            <person name="Fukuyama Y."/>
            <person name="Yoshida T."/>
            <person name="Sako Y."/>
        </authorList>
    </citation>
    <scope>NUCLEOTIDE SEQUENCE [LARGE SCALE GENOMIC DNA]</scope>
    <source>
        <strain evidence="11">KKC1</strain>
    </source>
</reference>
<dbReference type="GO" id="GO:0032259">
    <property type="term" value="P:methylation"/>
    <property type="evidence" value="ECO:0007669"/>
    <property type="project" value="UniProtKB-KW"/>
</dbReference>
<evidence type="ECO:0000256" key="5">
    <source>
        <dbReference type="ARBA" id="ARBA00022747"/>
    </source>
</evidence>
<evidence type="ECO:0000256" key="3">
    <source>
        <dbReference type="ARBA" id="ARBA00022679"/>
    </source>
</evidence>
<dbReference type="AlphaFoldDB" id="A0A1Z5HNX4"/>
<protein>
    <recommendedName>
        <fullName evidence="8">Methyltransferase</fullName>
        <ecNumber evidence="8">2.1.1.-</ecNumber>
    </recommendedName>
</protein>
<dbReference type="GO" id="GO:0008170">
    <property type="term" value="F:N-methyltransferase activity"/>
    <property type="evidence" value="ECO:0007669"/>
    <property type="project" value="InterPro"/>
</dbReference>
<keyword evidence="2 10" id="KW-0489">Methyltransferase</keyword>
<proteinExistence type="inferred from homology"/>
<dbReference type="PRINTS" id="PR00508">
    <property type="entry name" value="S21N4MTFRASE"/>
</dbReference>
<dbReference type="RefSeq" id="WP_238134163.1">
    <property type="nucleotide sequence ID" value="NZ_BDGJ01000010.1"/>
</dbReference>
<dbReference type="Gene3D" id="3.40.50.150">
    <property type="entry name" value="Vaccinia Virus protein VP39"/>
    <property type="match status" value="2"/>
</dbReference>
<dbReference type="GO" id="GO:0003677">
    <property type="term" value="F:DNA binding"/>
    <property type="evidence" value="ECO:0007669"/>
    <property type="project" value="UniProtKB-KW"/>
</dbReference>
<evidence type="ECO:0000256" key="2">
    <source>
        <dbReference type="ARBA" id="ARBA00022603"/>
    </source>
</evidence>
<keyword evidence="4" id="KW-0949">S-adenosyl-L-methionine</keyword>
<feature type="domain" description="DNA methylase N-4/N-6" evidence="9">
    <location>
        <begin position="29"/>
        <end position="103"/>
    </location>
</feature>
<sequence>MSKQSPKTMNKAVSAGLMDGKTWLRYSISIWDDLVKSPEERKFKHPAMFPSQLTDRLIEIFSLREGGLVLDPFMGSGSTLCSAYRRGLPSVGFELSEEFIAMTRERLAAIRGDPDNYPRIIQDDSRRLQKYVSPGTVGLCITSPPYWDILNQRRTADGKPIRNYGMNLRDLSSISDYHEFLGALQQVFAQIYEVLITGAYCIVVVMDIRKKAVFYPFHMDITLKLRDVGFTLDDIIIWDRRREYNNLRPLGYPYVFRVNKVHEYILIFQKK</sequence>
<keyword evidence="3" id="KW-0808">Transferase</keyword>